<accession>A0A1S2LM10</accession>
<dbReference type="Pfam" id="PF16244">
    <property type="entry name" value="DUF4901"/>
    <property type="match status" value="2"/>
</dbReference>
<evidence type="ECO:0000256" key="2">
    <source>
        <dbReference type="SAM" id="SignalP"/>
    </source>
</evidence>
<name>A0A1S2LM10_9BACI</name>
<gene>
    <name evidence="5" type="ORF">AWH56_13310</name>
    <name evidence="4" type="ORF">AWH56_13710</name>
</gene>
<feature type="domain" description="SLH" evidence="3">
    <location>
        <begin position="619"/>
        <end position="681"/>
    </location>
</feature>
<feature type="domain" description="SLH" evidence="3">
    <location>
        <begin position="552"/>
        <end position="615"/>
    </location>
</feature>
<evidence type="ECO:0000313" key="5">
    <source>
        <dbReference type="EMBL" id="OIJ13763.1"/>
    </source>
</evidence>
<sequence length="748" mass="85450">MVLKKKSIGALSLSALLSLSLVAPSVGATNLFEQKQEERVKIQVASVNVVSKNELIKRVKELFPGKFDFVSNNDFHLHSGHRFPEDNEDIVRYNLYFSKEISGKYVHGDFEFIGEDLELNRFYYRPANEADALFPAKVSKDEAEKIADEFLSKFAKKSGDYKLSENNHYYYGGNQTLTEPIRYEFSYEKFKNGVPVSDQNVHITVLGNGEITNFNGPYQHNPNFKYEDLSKAKSETEILKQIKENFSVELQYLIDFDYRTQEAKVRLAYLPLPHVNGVHASTGNWMVRNSFVENIPNSKEIKMLVDQPLKPKHSSYSLNDAKALAEKLLNVDDVESIKLTIDGVEERKNYLGKEVISVNYMYYMGNSGSGTGLEIDKKTGAILQYHDLKEQLLKEYGKAEEPTKELTYDEALKLAVEYAKEYAPSYLHHFAYPTVETPSTKNGYHISFPRIKNGLLVSNEGLNIGISPSGSLSSFNVNLFDINQWPSKESVVAEETVMKEFLKNLQVELRYMNNYWETNSNLYNLVYTTKYNEKHHVIDALTGEWASFYNMEEEAQKPVVTDHWAEEELNFMINAGIIKVDDVDTFNPDASTTKGEALSVIMKSLTRFYDHHYGRDDQPSHTFENIQPDHALYQVVERAVNLGILDKNKKQFAFDEPLTRQELAVWYVRALGLEEAAKHGNIYKVNFADSALVKDENKGYVALANALGVLTTSNNRFRPDQEVTFGQIAVSSFRLARLAYSDNRLNRY</sequence>
<dbReference type="Pfam" id="PF00395">
    <property type="entry name" value="SLH"/>
    <property type="match status" value="2"/>
</dbReference>
<dbReference type="EMBL" id="LQXD01000121">
    <property type="protein sequence ID" value="OIJ13763.1"/>
    <property type="molecule type" value="Genomic_DNA"/>
</dbReference>
<comment type="caution">
    <text evidence="4">The sequence shown here is derived from an EMBL/GenBank/DDBJ whole genome shotgun (WGS) entry which is preliminary data.</text>
</comment>
<protein>
    <recommendedName>
        <fullName evidence="3">SLH domain-containing protein</fullName>
    </recommendedName>
</protein>
<evidence type="ECO:0000259" key="3">
    <source>
        <dbReference type="PROSITE" id="PS51272"/>
    </source>
</evidence>
<feature type="signal peptide" evidence="2">
    <location>
        <begin position="1"/>
        <end position="28"/>
    </location>
</feature>
<dbReference type="PROSITE" id="PS51272">
    <property type="entry name" value="SLH"/>
    <property type="match status" value="2"/>
</dbReference>
<dbReference type="InterPro" id="IPR032599">
    <property type="entry name" value="YcdB/YcdC_rep_domain"/>
</dbReference>
<reference evidence="4" key="1">
    <citation type="submission" date="2016-10" db="EMBL/GenBank/DDBJ databases">
        <title>Draft genome sequences of four alkaliphilic bacteria belonging to the Anaerobacillus genus.</title>
        <authorList>
            <person name="Bassil N.M."/>
            <person name="Lloyd J.R."/>
        </authorList>
    </citation>
    <scope>NUCLEOTIDE SEQUENCE [LARGE SCALE GENOMIC DNA]</scope>
    <source>
        <strain evidence="4">NB2006</strain>
    </source>
</reference>
<dbReference type="EMBL" id="LQXD01000123">
    <property type="protein sequence ID" value="OIJ13501.1"/>
    <property type="molecule type" value="Genomic_DNA"/>
</dbReference>
<evidence type="ECO:0000256" key="1">
    <source>
        <dbReference type="ARBA" id="ARBA00022729"/>
    </source>
</evidence>
<proteinExistence type="predicted"/>
<feature type="chain" id="PRO_5010478873" description="SLH domain-containing protein" evidence="2">
    <location>
        <begin position="29"/>
        <end position="748"/>
    </location>
</feature>
<keyword evidence="1 2" id="KW-0732">Signal</keyword>
<organism evidence="4">
    <name type="scientific">Anaerobacillus isosaccharinicus</name>
    <dbReference type="NCBI Taxonomy" id="1532552"/>
    <lineage>
        <taxon>Bacteria</taxon>
        <taxon>Bacillati</taxon>
        <taxon>Bacillota</taxon>
        <taxon>Bacilli</taxon>
        <taxon>Bacillales</taxon>
        <taxon>Bacillaceae</taxon>
        <taxon>Anaerobacillus</taxon>
    </lineage>
</organism>
<dbReference type="AlphaFoldDB" id="A0A1S2LM10"/>
<evidence type="ECO:0000313" key="4">
    <source>
        <dbReference type="EMBL" id="OIJ13501.1"/>
    </source>
</evidence>
<dbReference type="InterPro" id="IPR001119">
    <property type="entry name" value="SLH_dom"/>
</dbReference>